<dbReference type="InterPro" id="IPR014710">
    <property type="entry name" value="RmlC-like_jellyroll"/>
</dbReference>
<evidence type="ECO:0000313" key="2">
    <source>
        <dbReference type="Proteomes" id="UP001254075"/>
    </source>
</evidence>
<dbReference type="Gene3D" id="2.60.120.10">
    <property type="entry name" value="Jelly Rolls"/>
    <property type="match status" value="1"/>
</dbReference>
<dbReference type="SUPFAM" id="SSF51182">
    <property type="entry name" value="RmlC-like cupins"/>
    <property type="match status" value="1"/>
</dbReference>
<gene>
    <name evidence="1" type="ORF">RI532_14045</name>
</gene>
<organism evidence="1 2">
    <name type="scientific">Levilactobacillus namurensis</name>
    <dbReference type="NCBI Taxonomy" id="380393"/>
    <lineage>
        <taxon>Bacteria</taxon>
        <taxon>Bacillati</taxon>
        <taxon>Bacillota</taxon>
        <taxon>Bacilli</taxon>
        <taxon>Lactobacillales</taxon>
        <taxon>Lactobacillaceae</taxon>
        <taxon>Levilactobacillus</taxon>
    </lineage>
</organism>
<dbReference type="Proteomes" id="UP001254075">
    <property type="component" value="Unassembled WGS sequence"/>
</dbReference>
<evidence type="ECO:0000313" key="1">
    <source>
        <dbReference type="EMBL" id="MDT7015488.1"/>
    </source>
</evidence>
<dbReference type="InterPro" id="IPR011051">
    <property type="entry name" value="RmlC_Cupin_sf"/>
</dbReference>
<name>A0AAW8W9P3_9LACO</name>
<proteinExistence type="predicted"/>
<sequence length="108" mass="11861">MKILTGSRGDEVHEHLYENGQRRVGHRILKKNTVTNNGEFHPVPGNIVLIPLKGTVKLTTPDQECTIKNGQLAILGPTDSFYLTAIDDVEFVGVKGGDKMQVYGGLKM</sequence>
<dbReference type="EMBL" id="JAVLAM010000009">
    <property type="protein sequence ID" value="MDT7015488.1"/>
    <property type="molecule type" value="Genomic_DNA"/>
</dbReference>
<dbReference type="AlphaFoldDB" id="A0AAW8W9P3"/>
<reference evidence="1" key="1">
    <citation type="submission" date="2023-08" db="EMBL/GenBank/DDBJ databases">
        <authorList>
            <person name="Page C.A."/>
            <person name="Perez-Diaz I.M."/>
        </authorList>
    </citation>
    <scope>NUCLEOTIDE SEQUENCE</scope>
    <source>
        <strain evidence="1">3.8.38</strain>
    </source>
</reference>
<protein>
    <submittedName>
        <fullName evidence="1">Lysophospholipase</fullName>
    </submittedName>
</protein>
<comment type="caution">
    <text evidence="1">The sequence shown here is derived from an EMBL/GenBank/DDBJ whole genome shotgun (WGS) entry which is preliminary data.</text>
</comment>
<accession>A0AAW8W9P3</accession>
<dbReference type="RefSeq" id="WP_313845752.1">
    <property type="nucleotide sequence ID" value="NZ_JAVLAM010000009.1"/>
</dbReference>